<dbReference type="SUPFAM" id="SSF46689">
    <property type="entry name" value="Homeodomain-like"/>
    <property type="match status" value="1"/>
</dbReference>
<feature type="region of interest" description="Disordered" evidence="1">
    <location>
        <begin position="126"/>
        <end position="149"/>
    </location>
</feature>
<organism evidence="3 4">
    <name type="scientific">Roseofilum reptotaenium AO1-A</name>
    <dbReference type="NCBI Taxonomy" id="1925591"/>
    <lineage>
        <taxon>Bacteria</taxon>
        <taxon>Bacillati</taxon>
        <taxon>Cyanobacteriota</taxon>
        <taxon>Cyanophyceae</taxon>
        <taxon>Desertifilales</taxon>
        <taxon>Desertifilaceae</taxon>
        <taxon>Roseofilum</taxon>
    </lineage>
</organism>
<evidence type="ECO:0000313" key="4">
    <source>
        <dbReference type="Proteomes" id="UP000183940"/>
    </source>
</evidence>
<dbReference type="InterPro" id="IPR036388">
    <property type="entry name" value="WH-like_DNA-bd_sf"/>
</dbReference>
<name>A0A1L9QLQ8_9CYAN</name>
<keyword evidence="4" id="KW-1185">Reference proteome</keyword>
<dbReference type="STRING" id="1925591.BI308_21030"/>
<evidence type="ECO:0000259" key="2">
    <source>
        <dbReference type="Pfam" id="PF01710"/>
    </source>
</evidence>
<dbReference type="Proteomes" id="UP000183940">
    <property type="component" value="Unassembled WGS sequence"/>
</dbReference>
<dbReference type="Pfam" id="PF01710">
    <property type="entry name" value="HTH_Tnp_IS630"/>
    <property type="match status" value="1"/>
</dbReference>
<evidence type="ECO:0000256" key="1">
    <source>
        <dbReference type="SAM" id="MobiDB-lite"/>
    </source>
</evidence>
<dbReference type="InterPro" id="IPR009057">
    <property type="entry name" value="Homeodomain-like_sf"/>
</dbReference>
<proteinExistence type="predicted"/>
<reference evidence="3" key="1">
    <citation type="submission" date="2016-10" db="EMBL/GenBank/DDBJ databases">
        <title>CRISPR-Cas defence system in Roseofilum reptotaenium: evidence of a bacteriophage-cyanobacterium arms race in the coral black band disease.</title>
        <authorList>
            <person name="Buerger P."/>
            <person name="Wood-Charlson E.M."/>
            <person name="Weynberg K.D."/>
            <person name="Willis B."/>
            <person name="Van Oppen M.J."/>
        </authorList>
    </citation>
    <scope>NUCLEOTIDE SEQUENCE [LARGE SCALE GENOMIC DNA]</scope>
    <source>
        <strain evidence="3">AO1-A</strain>
    </source>
</reference>
<dbReference type="InterPro" id="IPR002622">
    <property type="entry name" value="Transposase_14"/>
</dbReference>
<dbReference type="AlphaFoldDB" id="A0A1L9QLQ8"/>
<accession>A0A1L9QLQ8</accession>
<comment type="caution">
    <text evidence="3">The sequence shown here is derived from an EMBL/GenBank/DDBJ whole genome shotgun (WGS) entry which is preliminary data.</text>
</comment>
<protein>
    <recommendedName>
        <fullName evidence="2">Transposase Synechocystis PCC 6803 domain-containing protein</fullName>
    </recommendedName>
</protein>
<sequence>MKAYSVDLREKIVKAHLVEKSSIREVAARFSVSRSLVQKLVKQQKTEGNVDPKPRGKPQFSYLSNAEAQEQVKDLVAKHQDATLVELCELFTQTTGNGVSPTAMCRCLQKLGLSRRQRLRITAAKRRRKEFKTQSSSKKNHAVQLEIGL</sequence>
<dbReference type="EMBL" id="MLAW01000049">
    <property type="protein sequence ID" value="OJJ19795.1"/>
    <property type="molecule type" value="Genomic_DNA"/>
</dbReference>
<feature type="domain" description="Transposase Synechocystis PCC 6803" evidence="2">
    <location>
        <begin position="3"/>
        <end position="134"/>
    </location>
</feature>
<evidence type="ECO:0000313" key="3">
    <source>
        <dbReference type="EMBL" id="OJJ19795.1"/>
    </source>
</evidence>
<gene>
    <name evidence="3" type="ORF">BI308_21030</name>
</gene>
<dbReference type="Gene3D" id="1.10.10.10">
    <property type="entry name" value="Winged helix-like DNA-binding domain superfamily/Winged helix DNA-binding domain"/>
    <property type="match status" value="1"/>
</dbReference>